<evidence type="ECO:0000256" key="4">
    <source>
        <dbReference type="ARBA" id="ARBA00023163"/>
    </source>
</evidence>
<evidence type="ECO:0000259" key="7">
    <source>
        <dbReference type="PROSITE" id="PS50931"/>
    </source>
</evidence>
<dbReference type="Pfam" id="PF00126">
    <property type="entry name" value="HTH_1"/>
    <property type="match status" value="1"/>
</dbReference>
<evidence type="ECO:0000313" key="9">
    <source>
        <dbReference type="Proteomes" id="UP000239724"/>
    </source>
</evidence>
<dbReference type="GO" id="GO:0000976">
    <property type="term" value="F:transcription cis-regulatory region binding"/>
    <property type="evidence" value="ECO:0007669"/>
    <property type="project" value="TreeGrafter"/>
</dbReference>
<dbReference type="SUPFAM" id="SSF53850">
    <property type="entry name" value="Periplasmic binding protein-like II"/>
    <property type="match status" value="1"/>
</dbReference>
<dbReference type="PANTHER" id="PTHR30126">
    <property type="entry name" value="HTH-TYPE TRANSCRIPTIONAL REGULATOR"/>
    <property type="match status" value="1"/>
</dbReference>
<evidence type="ECO:0000256" key="1">
    <source>
        <dbReference type="ARBA" id="ARBA00009437"/>
    </source>
</evidence>
<dbReference type="InterPro" id="IPR036390">
    <property type="entry name" value="WH_DNA-bd_sf"/>
</dbReference>
<evidence type="ECO:0000313" key="8">
    <source>
        <dbReference type="EMBL" id="PPQ28146.1"/>
    </source>
</evidence>
<evidence type="ECO:0000256" key="2">
    <source>
        <dbReference type="ARBA" id="ARBA00023015"/>
    </source>
</evidence>
<sequence length="321" mass="34884">MKENLVNFPRRTSLRQLRALGAITSAKSLSAAAQSLSVTPPAVTQQLHLLEDALGGVPLYERTADGARPTEAGREVLAALERIEAALSDCATAIQALRGMDGGRVAVGVISTAKYFAPFALAAFQRAHPNVDMRIMVGNRSEIIAGLERFEFDIAIMGYPPDQFPIEKAVIGDHPHVIIAAADHWMVPRRRIPLVEVARETFLLREPGSGTRSLMLGLFGAAGLPEGRRMEIGSNETIKQAVMAGMGIALLSAHTIAAEVDDGRLAVLDVEGLPVVRQWFVVRRSERRLLPAAQALWNHLLWSGPEFLPKPHPADRLRAAR</sequence>
<dbReference type="Gene3D" id="3.40.190.10">
    <property type="entry name" value="Periplasmic binding protein-like II"/>
    <property type="match status" value="2"/>
</dbReference>
<dbReference type="EMBL" id="NHRY01000248">
    <property type="protein sequence ID" value="PPQ28146.1"/>
    <property type="molecule type" value="Genomic_DNA"/>
</dbReference>
<gene>
    <name evidence="8" type="ORF">CCS01_25230</name>
</gene>
<comment type="similarity">
    <text evidence="1">Belongs to the LysR transcriptional regulatory family.</text>
</comment>
<name>A0A2S6N0M9_RHOGL</name>
<dbReference type="OrthoDB" id="9808620at2"/>
<dbReference type="Proteomes" id="UP000239724">
    <property type="component" value="Unassembled WGS sequence"/>
</dbReference>
<evidence type="ECO:0000256" key="5">
    <source>
        <dbReference type="ARBA" id="ARBA00039279"/>
    </source>
</evidence>
<dbReference type="Gene3D" id="1.10.10.10">
    <property type="entry name" value="Winged helix-like DNA-binding domain superfamily/Winged helix DNA-binding domain"/>
    <property type="match status" value="1"/>
</dbReference>
<dbReference type="InterPro" id="IPR000847">
    <property type="entry name" value="LysR_HTH_N"/>
</dbReference>
<evidence type="ECO:0000256" key="6">
    <source>
        <dbReference type="ARBA" id="ARBA00043141"/>
    </source>
</evidence>
<dbReference type="Pfam" id="PF03466">
    <property type="entry name" value="LysR_substrate"/>
    <property type="match status" value="1"/>
</dbReference>
<dbReference type="InterPro" id="IPR036388">
    <property type="entry name" value="WH-like_DNA-bd_sf"/>
</dbReference>
<evidence type="ECO:0000256" key="3">
    <source>
        <dbReference type="ARBA" id="ARBA00023125"/>
    </source>
</evidence>
<dbReference type="PANTHER" id="PTHR30126:SF5">
    <property type="entry name" value="HTH-TYPE TRANSCRIPTIONAL ACTIVATOR CMPR"/>
    <property type="match status" value="1"/>
</dbReference>
<accession>A0A2S6N0M9</accession>
<dbReference type="CDD" id="cd08419">
    <property type="entry name" value="PBP2_CbbR_RubisCO_like"/>
    <property type="match status" value="1"/>
</dbReference>
<dbReference type="AlphaFoldDB" id="A0A2S6N0M9"/>
<dbReference type="SUPFAM" id="SSF46785">
    <property type="entry name" value="Winged helix' DNA-binding domain"/>
    <property type="match status" value="1"/>
</dbReference>
<keyword evidence="9" id="KW-1185">Reference proteome</keyword>
<dbReference type="GO" id="GO:0003700">
    <property type="term" value="F:DNA-binding transcription factor activity"/>
    <property type="evidence" value="ECO:0007669"/>
    <property type="project" value="InterPro"/>
</dbReference>
<organism evidence="8 9">
    <name type="scientific">Rhodopila globiformis</name>
    <name type="common">Rhodopseudomonas globiformis</name>
    <dbReference type="NCBI Taxonomy" id="1071"/>
    <lineage>
        <taxon>Bacteria</taxon>
        <taxon>Pseudomonadati</taxon>
        <taxon>Pseudomonadota</taxon>
        <taxon>Alphaproteobacteria</taxon>
        <taxon>Acetobacterales</taxon>
        <taxon>Acetobacteraceae</taxon>
        <taxon>Rhodopila</taxon>
    </lineage>
</organism>
<dbReference type="RefSeq" id="WP_104521586.1">
    <property type="nucleotide sequence ID" value="NZ_NHRY01000248.1"/>
</dbReference>
<keyword evidence="4" id="KW-0804">Transcription</keyword>
<keyword evidence="3" id="KW-0238">DNA-binding</keyword>
<protein>
    <recommendedName>
        <fullName evidence="5">HTH-type transcriptional regulator CbbR</fullName>
    </recommendedName>
    <alternativeName>
        <fullName evidence="6">RuBisCO operon transcriptional regulator</fullName>
    </alternativeName>
</protein>
<comment type="caution">
    <text evidence="8">The sequence shown here is derived from an EMBL/GenBank/DDBJ whole genome shotgun (WGS) entry which is preliminary data.</text>
</comment>
<feature type="domain" description="HTH lysR-type" evidence="7">
    <location>
        <begin position="12"/>
        <end position="70"/>
    </location>
</feature>
<proteinExistence type="inferred from homology"/>
<dbReference type="InterPro" id="IPR005119">
    <property type="entry name" value="LysR_subst-bd"/>
</dbReference>
<reference evidence="8 9" key="1">
    <citation type="journal article" date="2018" name="Arch. Microbiol.">
        <title>New insights into the metabolic potential of the phototrophic purple bacterium Rhodopila globiformis DSM 161(T) from its draft genome sequence and evidence for a vanadium-dependent nitrogenase.</title>
        <authorList>
            <person name="Imhoff J.F."/>
            <person name="Rahn T."/>
            <person name="Kunzel S."/>
            <person name="Neulinger S.C."/>
        </authorList>
    </citation>
    <scope>NUCLEOTIDE SEQUENCE [LARGE SCALE GENOMIC DNA]</scope>
    <source>
        <strain evidence="8 9">DSM 161</strain>
    </source>
</reference>
<dbReference type="PROSITE" id="PS50931">
    <property type="entry name" value="HTH_LYSR"/>
    <property type="match status" value="1"/>
</dbReference>
<keyword evidence="2" id="KW-0805">Transcription regulation</keyword>